<dbReference type="Proteomes" id="UP000578449">
    <property type="component" value="Unassembled WGS sequence"/>
</dbReference>
<comment type="caution">
    <text evidence="1">The sequence shown here is derived from an EMBL/GenBank/DDBJ whole genome shotgun (WGS) entry which is preliminary data.</text>
</comment>
<sequence>MIEVGGHVLRAHPGAQEVAGLAGVRMTVN</sequence>
<protein>
    <submittedName>
        <fullName evidence="1">Uncharacterized protein</fullName>
    </submittedName>
</protein>
<keyword evidence="2" id="KW-1185">Reference proteome</keyword>
<organism evidence="1 2">
    <name type="scientific">Thermocatellispora tengchongensis</name>
    <dbReference type="NCBI Taxonomy" id="1073253"/>
    <lineage>
        <taxon>Bacteria</taxon>
        <taxon>Bacillati</taxon>
        <taxon>Actinomycetota</taxon>
        <taxon>Actinomycetes</taxon>
        <taxon>Streptosporangiales</taxon>
        <taxon>Streptosporangiaceae</taxon>
        <taxon>Thermocatellispora</taxon>
    </lineage>
</organism>
<evidence type="ECO:0000313" key="2">
    <source>
        <dbReference type="Proteomes" id="UP000578449"/>
    </source>
</evidence>
<reference evidence="1 2" key="1">
    <citation type="submission" date="2020-08" db="EMBL/GenBank/DDBJ databases">
        <title>Genomic Encyclopedia of Type Strains, Phase IV (KMG-IV): sequencing the most valuable type-strain genomes for metagenomic binning, comparative biology and taxonomic classification.</title>
        <authorList>
            <person name="Goeker M."/>
        </authorList>
    </citation>
    <scope>NUCLEOTIDE SEQUENCE [LARGE SCALE GENOMIC DNA]</scope>
    <source>
        <strain evidence="1 2">DSM 45615</strain>
    </source>
</reference>
<name>A0A840P9F8_9ACTN</name>
<dbReference type="AlphaFoldDB" id="A0A840P9F8"/>
<evidence type="ECO:0000313" key="1">
    <source>
        <dbReference type="EMBL" id="MBB5133837.1"/>
    </source>
</evidence>
<dbReference type="EMBL" id="JACHGN010000007">
    <property type="protein sequence ID" value="MBB5133837.1"/>
    <property type="molecule type" value="Genomic_DNA"/>
</dbReference>
<accession>A0A840P9F8</accession>
<proteinExistence type="predicted"/>
<gene>
    <name evidence="1" type="ORF">HNP84_003563</name>
</gene>